<feature type="non-terminal residue" evidence="1">
    <location>
        <position position="150"/>
    </location>
</feature>
<accession>A0A381XWP3</accession>
<evidence type="ECO:0000313" key="1">
    <source>
        <dbReference type="EMBL" id="SVA69199.1"/>
    </source>
</evidence>
<reference evidence="1" key="1">
    <citation type="submission" date="2018-05" db="EMBL/GenBank/DDBJ databases">
        <authorList>
            <person name="Lanie J.A."/>
            <person name="Ng W.-L."/>
            <person name="Kazmierczak K.M."/>
            <person name="Andrzejewski T.M."/>
            <person name="Davidsen T.M."/>
            <person name="Wayne K.J."/>
            <person name="Tettelin H."/>
            <person name="Glass J.I."/>
            <person name="Rusch D."/>
            <person name="Podicherti R."/>
            <person name="Tsui H.-C.T."/>
            <person name="Winkler M.E."/>
        </authorList>
    </citation>
    <scope>NUCLEOTIDE SEQUENCE</scope>
</reference>
<organism evidence="1">
    <name type="scientific">marine metagenome</name>
    <dbReference type="NCBI Taxonomy" id="408172"/>
    <lineage>
        <taxon>unclassified sequences</taxon>
        <taxon>metagenomes</taxon>
        <taxon>ecological metagenomes</taxon>
    </lineage>
</organism>
<dbReference type="AlphaFoldDB" id="A0A381XWP3"/>
<proteinExistence type="predicted"/>
<gene>
    <name evidence="1" type="ORF">METZ01_LOCUS122053</name>
</gene>
<evidence type="ECO:0008006" key="2">
    <source>
        <dbReference type="Google" id="ProtNLM"/>
    </source>
</evidence>
<dbReference type="SUPFAM" id="SSF56801">
    <property type="entry name" value="Acetyl-CoA synthetase-like"/>
    <property type="match status" value="1"/>
</dbReference>
<dbReference type="EMBL" id="UINC01016660">
    <property type="protein sequence ID" value="SVA69199.1"/>
    <property type="molecule type" value="Genomic_DNA"/>
</dbReference>
<name>A0A381XWP3_9ZZZZ</name>
<sequence length="150" mass="17535">MKTDLHKRIYQAQCIGNVEPIEYMIPYPSLRSVIEGQNIKFSKQVIHEKSGITNQKFYEFVQQTAHWLERIELKPKERIILPELEFPQAEILLFGVWNMGAIAVLHSDIPLETVMDKCKTNHVIDADIDLFKTIDNFPVYFDPKHKPLLD</sequence>
<protein>
    <recommendedName>
        <fullName evidence="2">AMP-dependent synthetase/ligase domain-containing protein</fullName>
    </recommendedName>
</protein>